<organism evidence="1 2">
    <name type="scientific">Caerostris extrusa</name>
    <name type="common">Bark spider</name>
    <name type="synonym">Caerostris bankana</name>
    <dbReference type="NCBI Taxonomy" id="172846"/>
    <lineage>
        <taxon>Eukaryota</taxon>
        <taxon>Metazoa</taxon>
        <taxon>Ecdysozoa</taxon>
        <taxon>Arthropoda</taxon>
        <taxon>Chelicerata</taxon>
        <taxon>Arachnida</taxon>
        <taxon>Araneae</taxon>
        <taxon>Araneomorphae</taxon>
        <taxon>Entelegynae</taxon>
        <taxon>Araneoidea</taxon>
        <taxon>Araneidae</taxon>
        <taxon>Caerostris</taxon>
    </lineage>
</organism>
<protein>
    <submittedName>
        <fullName evidence="1">Uncharacterized protein</fullName>
    </submittedName>
</protein>
<dbReference type="EMBL" id="BPLR01015376">
    <property type="protein sequence ID" value="GIY75705.1"/>
    <property type="molecule type" value="Genomic_DNA"/>
</dbReference>
<reference evidence="1 2" key="1">
    <citation type="submission" date="2021-06" db="EMBL/GenBank/DDBJ databases">
        <title>Caerostris extrusa draft genome.</title>
        <authorList>
            <person name="Kono N."/>
            <person name="Arakawa K."/>
        </authorList>
    </citation>
    <scope>NUCLEOTIDE SEQUENCE [LARGE SCALE GENOMIC DNA]</scope>
</reference>
<dbReference type="Proteomes" id="UP001054945">
    <property type="component" value="Unassembled WGS sequence"/>
</dbReference>
<sequence>MARNEYAGLYPPAARSFHAKLRCANKSSPLPQNTKVLQQPSSIMSNGRKDMGNDGRARIWAFSDVWKVHKSYREAIRETQNEFPSSLTWGYQNARNEYAGVVSTPARSLHAKLRCANKSHPLPRIQRCAATEFHHEQWAMDMGNDGRARIWAFSDVWKVHKVIGEAIRGN</sequence>
<evidence type="ECO:0000313" key="2">
    <source>
        <dbReference type="Proteomes" id="UP001054945"/>
    </source>
</evidence>
<name>A0AAV4W2M5_CAEEX</name>
<accession>A0AAV4W2M5</accession>
<comment type="caution">
    <text evidence="1">The sequence shown here is derived from an EMBL/GenBank/DDBJ whole genome shotgun (WGS) entry which is preliminary data.</text>
</comment>
<evidence type="ECO:0000313" key="1">
    <source>
        <dbReference type="EMBL" id="GIY75705.1"/>
    </source>
</evidence>
<dbReference type="AlphaFoldDB" id="A0AAV4W2M5"/>
<proteinExistence type="predicted"/>
<keyword evidence="2" id="KW-1185">Reference proteome</keyword>
<gene>
    <name evidence="1" type="ORF">CEXT_221291</name>
</gene>